<dbReference type="PANTHER" id="PTHR35807:SF1">
    <property type="entry name" value="TRANSCRIPTIONAL REGULATOR REDD"/>
    <property type="match status" value="1"/>
</dbReference>
<dbReference type="InterPro" id="IPR011990">
    <property type="entry name" value="TPR-like_helical_dom_sf"/>
</dbReference>
<evidence type="ECO:0000313" key="8">
    <source>
        <dbReference type="Proteomes" id="UP000262882"/>
    </source>
</evidence>
<sequence>MKYQILGPLRIIDQNISLPISAPKMERILATLLMRSNQVVSSAQIIEEIWGERPPRRATAAVHVYISQLRKLLNRAANADAGTPSPIVTVSPGYLLRVGPDDLDMFVFQRLLRDGRAHMLDGEYHEADRVLEAALGLWRGPALSRLCEGPIVGGHVAGLEEERLECIEMRIEAQLRIGRHRAVVSELHGLIAEHPLNERFYGQLMRALHLSERRSDALRIYQRAREVINRELGLEPGPMLREVHGEVLADDERYLKSAV</sequence>
<dbReference type="CDD" id="cd15831">
    <property type="entry name" value="BTAD"/>
    <property type="match status" value="1"/>
</dbReference>
<dbReference type="GO" id="GO:0003677">
    <property type="term" value="F:DNA binding"/>
    <property type="evidence" value="ECO:0007669"/>
    <property type="project" value="UniProtKB-UniRule"/>
</dbReference>
<evidence type="ECO:0000256" key="3">
    <source>
        <dbReference type="ARBA" id="ARBA00023125"/>
    </source>
</evidence>
<keyword evidence="2" id="KW-0805">Transcription regulation</keyword>
<dbReference type="SMART" id="SM00862">
    <property type="entry name" value="Trans_reg_C"/>
    <property type="match status" value="1"/>
</dbReference>
<evidence type="ECO:0000256" key="4">
    <source>
        <dbReference type="ARBA" id="ARBA00023163"/>
    </source>
</evidence>
<comment type="similarity">
    <text evidence="1">Belongs to the AfsR/DnrI/RedD regulatory family.</text>
</comment>
<dbReference type="GO" id="GO:0000160">
    <property type="term" value="P:phosphorelay signal transduction system"/>
    <property type="evidence" value="ECO:0007669"/>
    <property type="project" value="InterPro"/>
</dbReference>
<dbReference type="Pfam" id="PF03704">
    <property type="entry name" value="BTAD"/>
    <property type="match status" value="1"/>
</dbReference>
<keyword evidence="3 5" id="KW-0238">DNA-binding</keyword>
<dbReference type="SUPFAM" id="SSF46894">
    <property type="entry name" value="C-terminal effector domain of the bipartite response regulators"/>
    <property type="match status" value="1"/>
</dbReference>
<evidence type="ECO:0000259" key="6">
    <source>
        <dbReference type="PROSITE" id="PS51755"/>
    </source>
</evidence>
<dbReference type="OrthoDB" id="4054020at2"/>
<reference evidence="7 8" key="1">
    <citation type="submission" date="2018-08" db="EMBL/GenBank/DDBJ databases">
        <title>Actinomadura spongicola sp. nov., isolated from marine sponge Leucetta chagosensis.</title>
        <authorList>
            <person name="Li L."/>
            <person name="Lin H.W."/>
        </authorList>
    </citation>
    <scope>NUCLEOTIDE SEQUENCE [LARGE SCALE GENOMIC DNA]</scope>
    <source>
        <strain evidence="7 8">LHW52907</strain>
    </source>
</reference>
<keyword evidence="4" id="KW-0804">Transcription</keyword>
<dbReference type="InterPro" id="IPR016032">
    <property type="entry name" value="Sig_transdc_resp-reg_C-effctor"/>
</dbReference>
<dbReference type="InterPro" id="IPR005158">
    <property type="entry name" value="BTAD"/>
</dbReference>
<dbReference type="InterPro" id="IPR036388">
    <property type="entry name" value="WH-like_DNA-bd_sf"/>
</dbReference>
<proteinExistence type="inferred from homology"/>
<dbReference type="AlphaFoldDB" id="A0A372GMK5"/>
<feature type="DNA-binding region" description="OmpR/PhoB-type" evidence="5">
    <location>
        <begin position="1"/>
        <end position="98"/>
    </location>
</feature>
<dbReference type="Proteomes" id="UP000262882">
    <property type="component" value="Unassembled WGS sequence"/>
</dbReference>
<dbReference type="Pfam" id="PF00486">
    <property type="entry name" value="Trans_reg_C"/>
    <property type="match status" value="1"/>
</dbReference>
<keyword evidence="8" id="KW-1185">Reference proteome</keyword>
<organism evidence="7 8">
    <name type="scientific">Actinomadura spongiicola</name>
    <dbReference type="NCBI Taxonomy" id="2303421"/>
    <lineage>
        <taxon>Bacteria</taxon>
        <taxon>Bacillati</taxon>
        <taxon>Actinomycetota</taxon>
        <taxon>Actinomycetes</taxon>
        <taxon>Streptosporangiales</taxon>
        <taxon>Thermomonosporaceae</taxon>
        <taxon>Actinomadura</taxon>
    </lineage>
</organism>
<comment type="caution">
    <text evidence="7">The sequence shown here is derived from an EMBL/GenBank/DDBJ whole genome shotgun (WGS) entry which is preliminary data.</text>
</comment>
<dbReference type="InterPro" id="IPR051677">
    <property type="entry name" value="AfsR-DnrI-RedD_regulator"/>
</dbReference>
<dbReference type="Gene3D" id="1.25.40.10">
    <property type="entry name" value="Tetratricopeptide repeat domain"/>
    <property type="match status" value="1"/>
</dbReference>
<evidence type="ECO:0000256" key="2">
    <source>
        <dbReference type="ARBA" id="ARBA00023015"/>
    </source>
</evidence>
<protein>
    <recommendedName>
        <fullName evidence="6">OmpR/PhoB-type domain-containing protein</fullName>
    </recommendedName>
</protein>
<accession>A0A372GMK5</accession>
<evidence type="ECO:0000256" key="5">
    <source>
        <dbReference type="PROSITE-ProRule" id="PRU01091"/>
    </source>
</evidence>
<gene>
    <name evidence="7" type="ORF">D0T12_08615</name>
</gene>
<dbReference type="GO" id="GO:0006355">
    <property type="term" value="P:regulation of DNA-templated transcription"/>
    <property type="evidence" value="ECO:0007669"/>
    <property type="project" value="InterPro"/>
</dbReference>
<dbReference type="SUPFAM" id="SSF48452">
    <property type="entry name" value="TPR-like"/>
    <property type="match status" value="1"/>
</dbReference>
<dbReference type="PROSITE" id="PS51755">
    <property type="entry name" value="OMPR_PHOB"/>
    <property type="match status" value="1"/>
</dbReference>
<feature type="domain" description="OmpR/PhoB-type" evidence="6">
    <location>
        <begin position="1"/>
        <end position="98"/>
    </location>
</feature>
<dbReference type="PANTHER" id="PTHR35807">
    <property type="entry name" value="TRANSCRIPTIONAL REGULATOR REDD-RELATED"/>
    <property type="match status" value="1"/>
</dbReference>
<evidence type="ECO:0000313" key="7">
    <source>
        <dbReference type="EMBL" id="RFS86611.1"/>
    </source>
</evidence>
<evidence type="ECO:0000256" key="1">
    <source>
        <dbReference type="ARBA" id="ARBA00005820"/>
    </source>
</evidence>
<dbReference type="Gene3D" id="1.10.10.10">
    <property type="entry name" value="Winged helix-like DNA-binding domain superfamily/Winged helix DNA-binding domain"/>
    <property type="match status" value="1"/>
</dbReference>
<dbReference type="InterPro" id="IPR001867">
    <property type="entry name" value="OmpR/PhoB-type_DNA-bd"/>
</dbReference>
<dbReference type="SMART" id="SM01043">
    <property type="entry name" value="BTAD"/>
    <property type="match status" value="1"/>
</dbReference>
<dbReference type="EMBL" id="QVNQ01000002">
    <property type="protein sequence ID" value="RFS86611.1"/>
    <property type="molecule type" value="Genomic_DNA"/>
</dbReference>
<name>A0A372GMK5_9ACTN</name>